<dbReference type="GO" id="GO:0004129">
    <property type="term" value="F:cytochrome-c oxidase activity"/>
    <property type="evidence" value="ECO:0007669"/>
    <property type="project" value="UniProtKB-EC"/>
</dbReference>
<dbReference type="InterPro" id="IPR014222">
    <property type="entry name" value="Cyt_c_oxidase_su2"/>
</dbReference>
<dbReference type="PROSITE" id="PS00078">
    <property type="entry name" value="COX2"/>
    <property type="match status" value="1"/>
</dbReference>
<evidence type="ECO:0000256" key="11">
    <source>
        <dbReference type="ARBA" id="ARBA00024688"/>
    </source>
</evidence>
<dbReference type="GO" id="GO:0016491">
    <property type="term" value="F:oxidoreductase activity"/>
    <property type="evidence" value="ECO:0007669"/>
    <property type="project" value="InterPro"/>
</dbReference>
<dbReference type="GO" id="GO:0005507">
    <property type="term" value="F:copper ion binding"/>
    <property type="evidence" value="ECO:0007669"/>
    <property type="project" value="InterPro"/>
</dbReference>
<dbReference type="Gene3D" id="2.60.40.420">
    <property type="entry name" value="Cupredoxins - blue copper proteins"/>
    <property type="match status" value="1"/>
</dbReference>
<sequence>MQRVTGDGDERARILFLDLGNDGIFLVRGFQKSPPVCGTTTTSRFRFRKFAACLSVTAGLTGCSGDLSTLDPAGPASASIAHLWWIMLWGSALLFALVIGLFFTSTMTRRLSRIPAYRWIVWGGLVLPIPVLTGLLIAAFIQGETLFGARAETPAKVIHVEASMWNWSMRYGEAESDPKSRNVLHIPAGETVEIAVSSLDVIHSFWVPRLAGKIDAIPGHETRIRLKADRPGTFGGICAEYCGVGHSAMTFTVIAHEPADYERILQTLSDAQENT</sequence>
<evidence type="ECO:0000256" key="12">
    <source>
        <dbReference type="ARBA" id="ARBA00031399"/>
    </source>
</evidence>
<dbReference type="Proteomes" id="UP000298664">
    <property type="component" value="Chromosome Linear"/>
</dbReference>
<evidence type="ECO:0000256" key="5">
    <source>
        <dbReference type="ARBA" id="ARBA00022692"/>
    </source>
</evidence>
<evidence type="ECO:0000256" key="4">
    <source>
        <dbReference type="ARBA" id="ARBA00022660"/>
    </source>
</evidence>
<dbReference type="InterPro" id="IPR002429">
    <property type="entry name" value="CcO_II-like_C"/>
</dbReference>
<evidence type="ECO:0000256" key="14">
    <source>
        <dbReference type="SAM" id="Phobius"/>
    </source>
</evidence>
<evidence type="ECO:0000256" key="10">
    <source>
        <dbReference type="ARBA" id="ARBA00023136"/>
    </source>
</evidence>
<evidence type="ECO:0000256" key="6">
    <source>
        <dbReference type="ARBA" id="ARBA00022723"/>
    </source>
</evidence>
<keyword evidence="9" id="KW-0186">Copper</keyword>
<evidence type="ECO:0000313" key="16">
    <source>
        <dbReference type="EMBL" id="WHA43187.1"/>
    </source>
</evidence>
<comment type="similarity">
    <text evidence="2">Belongs to the cytochrome c oxidase subunit 2 family.</text>
</comment>
<evidence type="ECO:0000256" key="3">
    <source>
        <dbReference type="ARBA" id="ARBA00022448"/>
    </source>
</evidence>
<dbReference type="SUPFAM" id="SSF49503">
    <property type="entry name" value="Cupredoxins"/>
    <property type="match status" value="1"/>
</dbReference>
<feature type="transmembrane region" description="Helical" evidence="14">
    <location>
        <begin position="50"/>
        <end position="70"/>
    </location>
</feature>
<dbReference type="AlphaFoldDB" id="A0AAF0HC65"/>
<evidence type="ECO:0000256" key="13">
    <source>
        <dbReference type="ARBA" id="ARBA00047816"/>
    </source>
</evidence>
<keyword evidence="5 14" id="KW-0812">Transmembrane</keyword>
<keyword evidence="6" id="KW-0479">Metal-binding</keyword>
<protein>
    <recommendedName>
        <fullName evidence="12">Cytochrome aa3 subunit 2</fullName>
    </recommendedName>
</protein>
<dbReference type="PANTHER" id="PTHR22888">
    <property type="entry name" value="CYTOCHROME C OXIDASE, SUBUNIT II"/>
    <property type="match status" value="1"/>
</dbReference>
<dbReference type="Pfam" id="PF00116">
    <property type="entry name" value="COX2"/>
    <property type="match status" value="1"/>
</dbReference>
<name>A0AAF0HC65_9HYPH</name>
<evidence type="ECO:0000256" key="7">
    <source>
        <dbReference type="ARBA" id="ARBA00022982"/>
    </source>
</evidence>
<comment type="catalytic activity">
    <reaction evidence="13">
        <text>4 Fe(II)-[cytochrome c] + O2 + 8 H(+)(in) = 4 Fe(III)-[cytochrome c] + 2 H2O + 4 H(+)(out)</text>
        <dbReference type="Rhea" id="RHEA:11436"/>
        <dbReference type="Rhea" id="RHEA-COMP:10350"/>
        <dbReference type="Rhea" id="RHEA-COMP:14399"/>
        <dbReference type="ChEBI" id="CHEBI:15377"/>
        <dbReference type="ChEBI" id="CHEBI:15378"/>
        <dbReference type="ChEBI" id="CHEBI:15379"/>
        <dbReference type="ChEBI" id="CHEBI:29033"/>
        <dbReference type="ChEBI" id="CHEBI:29034"/>
        <dbReference type="EC" id="7.1.1.9"/>
    </reaction>
</comment>
<feature type="transmembrane region" description="Helical" evidence="14">
    <location>
        <begin position="116"/>
        <end position="141"/>
    </location>
</feature>
<dbReference type="EMBL" id="CP124734">
    <property type="protein sequence ID" value="WHA43187.1"/>
    <property type="molecule type" value="Genomic_DNA"/>
</dbReference>
<reference evidence="16" key="1">
    <citation type="submission" date="2023-05" db="EMBL/GenBank/DDBJ databases">
        <title>Complete genome sequence of Agrobacterium larrymoorei CFBP5477.</title>
        <authorList>
            <person name="Yen H.-C."/>
            <person name="Chou L."/>
            <person name="Lin Y.-C."/>
            <person name="Lai E.-M."/>
            <person name="Kuo C.-H."/>
        </authorList>
    </citation>
    <scope>NUCLEOTIDE SEQUENCE</scope>
    <source>
        <strain evidence="16">CFBP5477</strain>
    </source>
</reference>
<organism evidence="16 17">
    <name type="scientific">Agrobacterium larrymoorei</name>
    <dbReference type="NCBI Taxonomy" id="160699"/>
    <lineage>
        <taxon>Bacteria</taxon>
        <taxon>Pseudomonadati</taxon>
        <taxon>Pseudomonadota</taxon>
        <taxon>Alphaproteobacteria</taxon>
        <taxon>Hyphomicrobiales</taxon>
        <taxon>Rhizobiaceae</taxon>
        <taxon>Rhizobium/Agrobacterium group</taxon>
        <taxon>Agrobacterium</taxon>
    </lineage>
</organism>
<feature type="transmembrane region" description="Helical" evidence="14">
    <location>
        <begin position="82"/>
        <end position="104"/>
    </location>
</feature>
<evidence type="ECO:0000256" key="1">
    <source>
        <dbReference type="ARBA" id="ARBA00004141"/>
    </source>
</evidence>
<dbReference type="GO" id="GO:0016020">
    <property type="term" value="C:membrane"/>
    <property type="evidence" value="ECO:0007669"/>
    <property type="project" value="UniProtKB-SubCell"/>
</dbReference>
<dbReference type="InterPro" id="IPR045187">
    <property type="entry name" value="CcO_II"/>
</dbReference>
<comment type="subcellular location">
    <subcellularLocation>
        <location evidence="1">Membrane</location>
        <topology evidence="1">Multi-pass membrane protein</topology>
    </subcellularLocation>
</comment>
<evidence type="ECO:0000256" key="2">
    <source>
        <dbReference type="ARBA" id="ARBA00007866"/>
    </source>
</evidence>
<keyword evidence="8 14" id="KW-1133">Transmembrane helix</keyword>
<evidence type="ECO:0000256" key="8">
    <source>
        <dbReference type="ARBA" id="ARBA00022989"/>
    </source>
</evidence>
<dbReference type="NCBIfam" id="TIGR02866">
    <property type="entry name" value="CoxB"/>
    <property type="match status" value="1"/>
</dbReference>
<keyword evidence="10 14" id="KW-0472">Membrane</keyword>
<feature type="domain" description="Cytochrome oxidase subunit II copper A binding" evidence="15">
    <location>
        <begin position="153"/>
        <end position="267"/>
    </location>
</feature>
<keyword evidence="3" id="KW-0813">Transport</keyword>
<dbReference type="GO" id="GO:0042773">
    <property type="term" value="P:ATP synthesis coupled electron transport"/>
    <property type="evidence" value="ECO:0007669"/>
    <property type="project" value="TreeGrafter"/>
</dbReference>
<proteinExistence type="inferred from homology"/>
<dbReference type="InterPro" id="IPR008972">
    <property type="entry name" value="Cupredoxin"/>
</dbReference>
<evidence type="ECO:0000313" key="17">
    <source>
        <dbReference type="Proteomes" id="UP000298664"/>
    </source>
</evidence>
<dbReference type="PROSITE" id="PS50857">
    <property type="entry name" value="COX2_CUA"/>
    <property type="match status" value="1"/>
</dbReference>
<keyword evidence="4" id="KW-0679">Respiratory chain</keyword>
<dbReference type="PANTHER" id="PTHR22888:SF9">
    <property type="entry name" value="CYTOCHROME C OXIDASE SUBUNIT 2"/>
    <property type="match status" value="1"/>
</dbReference>
<accession>A0AAF0HC65</accession>
<gene>
    <name evidence="16" type="primary">coxB</name>
    <name evidence="16" type="ORF">CFBP5477_018215</name>
</gene>
<dbReference type="InterPro" id="IPR001505">
    <property type="entry name" value="Copper_CuA"/>
</dbReference>
<comment type="function">
    <text evidence="11">Subunits I and II form the functional core of the enzyme complex. Electrons originating in cytochrome c are transferred via heme a and Cu(A) to the binuclear center formed by heme a3 and Cu(B).</text>
</comment>
<keyword evidence="7" id="KW-0249">Electron transport</keyword>
<evidence type="ECO:0000256" key="9">
    <source>
        <dbReference type="ARBA" id="ARBA00023008"/>
    </source>
</evidence>
<evidence type="ECO:0000259" key="15">
    <source>
        <dbReference type="PROSITE" id="PS50857"/>
    </source>
</evidence>